<dbReference type="SFLD" id="SFLDG00358">
    <property type="entry name" value="Main_(cytGST)"/>
    <property type="match status" value="1"/>
</dbReference>
<dbReference type="SUPFAM" id="SSF52833">
    <property type="entry name" value="Thioredoxin-like"/>
    <property type="match status" value="1"/>
</dbReference>
<dbReference type="EMBL" id="JBHSGA010000017">
    <property type="protein sequence ID" value="MFC4527203.1"/>
    <property type="molecule type" value="Genomic_DNA"/>
</dbReference>
<protein>
    <submittedName>
        <fullName evidence="3">Glutathione S-transferase N-terminal domain-containing protein</fullName>
    </submittedName>
</protein>
<keyword evidence="4" id="KW-1185">Reference proteome</keyword>
<dbReference type="PROSITE" id="PS50405">
    <property type="entry name" value="GST_CTER"/>
    <property type="match status" value="1"/>
</dbReference>
<dbReference type="InterPro" id="IPR010987">
    <property type="entry name" value="Glutathione-S-Trfase_C-like"/>
</dbReference>
<dbReference type="InterPro" id="IPR004045">
    <property type="entry name" value="Glutathione_S-Trfase_N"/>
</dbReference>
<dbReference type="InterPro" id="IPR036282">
    <property type="entry name" value="Glutathione-S-Trfase_C_sf"/>
</dbReference>
<dbReference type="Gene3D" id="1.20.1050.10">
    <property type="match status" value="1"/>
</dbReference>
<dbReference type="InterPro" id="IPR036249">
    <property type="entry name" value="Thioredoxin-like_sf"/>
</dbReference>
<evidence type="ECO:0000313" key="4">
    <source>
        <dbReference type="Proteomes" id="UP001595961"/>
    </source>
</evidence>
<evidence type="ECO:0000259" key="1">
    <source>
        <dbReference type="PROSITE" id="PS50404"/>
    </source>
</evidence>
<dbReference type="SFLD" id="SFLDS00019">
    <property type="entry name" value="Glutathione_Transferase_(cytos"/>
    <property type="match status" value="1"/>
</dbReference>
<dbReference type="Pfam" id="PF02798">
    <property type="entry name" value="GST_N"/>
    <property type="match status" value="1"/>
</dbReference>
<evidence type="ECO:0000259" key="2">
    <source>
        <dbReference type="PROSITE" id="PS50405"/>
    </source>
</evidence>
<dbReference type="PANTHER" id="PTHR44051:SF8">
    <property type="entry name" value="GLUTATHIONE S-TRANSFERASE GSTA"/>
    <property type="match status" value="1"/>
</dbReference>
<feature type="domain" description="GST N-terminal" evidence="1">
    <location>
        <begin position="1"/>
        <end position="82"/>
    </location>
</feature>
<dbReference type="RefSeq" id="WP_266149150.1">
    <property type="nucleotide sequence ID" value="NZ_CP064028.1"/>
</dbReference>
<name>A0ABV9C2R3_9GAMM</name>
<dbReference type="CDD" id="cd03048">
    <property type="entry name" value="GST_N_Ure2p_like"/>
    <property type="match status" value="1"/>
</dbReference>
<reference evidence="4" key="1">
    <citation type="journal article" date="2019" name="Int. J. Syst. Evol. Microbiol.">
        <title>The Global Catalogue of Microorganisms (GCM) 10K type strain sequencing project: providing services to taxonomists for standard genome sequencing and annotation.</title>
        <authorList>
            <consortium name="The Broad Institute Genomics Platform"/>
            <consortium name="The Broad Institute Genome Sequencing Center for Infectious Disease"/>
            <person name="Wu L."/>
            <person name="Ma J."/>
        </authorList>
    </citation>
    <scope>NUCLEOTIDE SEQUENCE [LARGE SCALE GENOMIC DNA]</scope>
    <source>
        <strain evidence="4">CCM 4481</strain>
    </source>
</reference>
<feature type="domain" description="GST C-terminal" evidence="2">
    <location>
        <begin position="85"/>
        <end position="215"/>
    </location>
</feature>
<dbReference type="Proteomes" id="UP001595961">
    <property type="component" value="Unassembled WGS sequence"/>
</dbReference>
<evidence type="ECO:0000313" key="3">
    <source>
        <dbReference type="EMBL" id="MFC4527203.1"/>
    </source>
</evidence>
<dbReference type="SUPFAM" id="SSF47616">
    <property type="entry name" value="GST C-terminal domain-like"/>
    <property type="match status" value="1"/>
</dbReference>
<dbReference type="PANTHER" id="PTHR44051">
    <property type="entry name" value="GLUTATHIONE S-TRANSFERASE-RELATED"/>
    <property type="match status" value="1"/>
</dbReference>
<organism evidence="3 4">
    <name type="scientific">Dyella halodurans</name>
    <dbReference type="NCBI Taxonomy" id="1920171"/>
    <lineage>
        <taxon>Bacteria</taxon>
        <taxon>Pseudomonadati</taxon>
        <taxon>Pseudomonadota</taxon>
        <taxon>Gammaproteobacteria</taxon>
        <taxon>Lysobacterales</taxon>
        <taxon>Rhodanobacteraceae</taxon>
        <taxon>Dyella</taxon>
    </lineage>
</organism>
<dbReference type="Gene3D" id="3.40.30.10">
    <property type="entry name" value="Glutaredoxin"/>
    <property type="match status" value="1"/>
</dbReference>
<accession>A0ABV9C2R3</accession>
<dbReference type="Pfam" id="PF13410">
    <property type="entry name" value="GST_C_2"/>
    <property type="match status" value="1"/>
</dbReference>
<dbReference type="SFLD" id="SFLDG01151">
    <property type="entry name" value="Main.2:_Nu-like"/>
    <property type="match status" value="1"/>
</dbReference>
<comment type="caution">
    <text evidence="3">The sequence shown here is derived from an EMBL/GenBank/DDBJ whole genome shotgun (WGS) entry which is preliminary data.</text>
</comment>
<gene>
    <name evidence="3" type="ORF">ACFO5W_11225</name>
</gene>
<proteinExistence type="predicted"/>
<sequence>MFHLYTWKTPNGRKPAIALEELQLDYVVHAVDINNEQQFQPEFVAISPNSKIPALVDDANGLKIFESGVILEYLADRTGKLLPTSGAARYETLQWLYWQVGGLGPMFGQLAFFANRAKEKIPLAIERYLTESNRLLDVLERRLAASPYVGSEDYSIADIAIYPWVVSVINNIPQLLGDLAATRPALKRWMDSVAARPAVVKGMAVLNDYTPDARIA</sequence>
<dbReference type="PROSITE" id="PS50404">
    <property type="entry name" value="GST_NTER"/>
    <property type="match status" value="1"/>
</dbReference>
<dbReference type="InterPro" id="IPR040079">
    <property type="entry name" value="Glutathione_S-Trfase"/>
</dbReference>